<organism evidence="1 2">
    <name type="scientific">Candidatus Kaiserbacteria bacterium RIFCSPHIGHO2_01_FULL_55_17</name>
    <dbReference type="NCBI Taxonomy" id="1798484"/>
    <lineage>
        <taxon>Bacteria</taxon>
        <taxon>Candidatus Kaiseribacteriota</taxon>
    </lineage>
</organism>
<comment type="caution">
    <text evidence="1">The sequence shown here is derived from an EMBL/GenBank/DDBJ whole genome shotgun (WGS) entry which is preliminary data.</text>
</comment>
<reference evidence="1 2" key="1">
    <citation type="journal article" date="2016" name="Nat. Commun.">
        <title>Thousands of microbial genomes shed light on interconnected biogeochemical processes in an aquifer system.</title>
        <authorList>
            <person name="Anantharaman K."/>
            <person name="Brown C.T."/>
            <person name="Hug L.A."/>
            <person name="Sharon I."/>
            <person name="Castelle C.J."/>
            <person name="Probst A.J."/>
            <person name="Thomas B.C."/>
            <person name="Singh A."/>
            <person name="Wilkins M.J."/>
            <person name="Karaoz U."/>
            <person name="Brodie E.L."/>
            <person name="Williams K.H."/>
            <person name="Hubbard S.S."/>
            <person name="Banfield J.F."/>
        </authorList>
    </citation>
    <scope>NUCLEOTIDE SEQUENCE [LARGE SCALE GENOMIC DNA]</scope>
</reference>
<dbReference type="AlphaFoldDB" id="A0A1F6D8G1"/>
<sequence>MPEKTPEKSFRIQREDPGTVMQGDLVMLKDEKSGEVVDPVAKYRALGAKTLGKKTVVWIGPATFTPRDIEEFLKEFEGGLPRNPKYRDCKPVDIGLIEKVLDS</sequence>
<protein>
    <submittedName>
        <fullName evidence="1">Uncharacterized protein</fullName>
    </submittedName>
</protein>
<evidence type="ECO:0000313" key="1">
    <source>
        <dbReference type="EMBL" id="OGG57607.1"/>
    </source>
</evidence>
<gene>
    <name evidence="1" type="ORF">A2853_01930</name>
</gene>
<evidence type="ECO:0000313" key="2">
    <source>
        <dbReference type="Proteomes" id="UP000177958"/>
    </source>
</evidence>
<accession>A0A1F6D8G1</accession>
<dbReference type="Proteomes" id="UP000177958">
    <property type="component" value="Unassembled WGS sequence"/>
</dbReference>
<name>A0A1F6D8G1_9BACT</name>
<proteinExistence type="predicted"/>
<dbReference type="EMBL" id="MFKX01000018">
    <property type="protein sequence ID" value="OGG57607.1"/>
    <property type="molecule type" value="Genomic_DNA"/>
</dbReference>